<organism evidence="1 2">
    <name type="scientific">Sanguibacter keddieii (strain ATCC 51767 / DSM 10542 / NCFB 3025 / ST-74)</name>
    <dbReference type="NCBI Taxonomy" id="446469"/>
    <lineage>
        <taxon>Bacteria</taxon>
        <taxon>Bacillati</taxon>
        <taxon>Actinomycetota</taxon>
        <taxon>Actinomycetes</taxon>
        <taxon>Micrococcales</taxon>
        <taxon>Sanguibacteraceae</taxon>
        <taxon>Sanguibacter</taxon>
    </lineage>
</organism>
<evidence type="ECO:0000313" key="1">
    <source>
        <dbReference type="EMBL" id="ACZ20374.1"/>
    </source>
</evidence>
<dbReference type="eggNOG" id="COG0550">
    <property type="taxonomic scope" value="Bacteria"/>
</dbReference>
<accession>D1BK97</accession>
<gene>
    <name evidence="1" type="ordered locus">Sked_04070</name>
</gene>
<evidence type="ECO:0000313" key="2">
    <source>
        <dbReference type="Proteomes" id="UP000000322"/>
    </source>
</evidence>
<dbReference type="AlphaFoldDB" id="D1BK97"/>
<dbReference type="STRING" id="446469.Sked_04070"/>
<dbReference type="KEGG" id="ske:Sked_04070"/>
<dbReference type="InterPro" id="IPR046175">
    <property type="entry name" value="DUF6177"/>
</dbReference>
<dbReference type="Pfam" id="PF19674">
    <property type="entry name" value="DUF6177"/>
    <property type="match status" value="1"/>
</dbReference>
<dbReference type="HOGENOM" id="CLU_681315_0_0_11"/>
<dbReference type="RefSeq" id="WP_012865443.1">
    <property type="nucleotide sequence ID" value="NC_013521.1"/>
</dbReference>
<dbReference type="OrthoDB" id="5103427at2"/>
<dbReference type="Proteomes" id="UP000000322">
    <property type="component" value="Chromosome"/>
</dbReference>
<name>D1BK97_SANKS</name>
<dbReference type="EMBL" id="CP001819">
    <property type="protein sequence ID" value="ACZ20374.1"/>
    <property type="molecule type" value="Genomic_DNA"/>
</dbReference>
<keyword evidence="2" id="KW-1185">Reference proteome</keyword>
<protein>
    <submittedName>
        <fullName evidence="1">Uncharacterized protein</fullName>
    </submittedName>
</protein>
<reference evidence="1 2" key="1">
    <citation type="journal article" date="2009" name="Stand. Genomic Sci.">
        <title>Complete genome sequence of Sanguibacter keddieii type strain (ST-74).</title>
        <authorList>
            <person name="Ivanova N."/>
            <person name="Sikorski J."/>
            <person name="Sims D."/>
            <person name="Brettin T."/>
            <person name="Detter J.C."/>
            <person name="Han C."/>
            <person name="Lapidus A."/>
            <person name="Copeland A."/>
            <person name="Glavina Del Rio T."/>
            <person name="Nolan M."/>
            <person name="Chen F."/>
            <person name="Lucas S."/>
            <person name="Tice H."/>
            <person name="Cheng J.F."/>
            <person name="Bruce D."/>
            <person name="Goodwin L."/>
            <person name="Pitluck S."/>
            <person name="Pati A."/>
            <person name="Mavromatis K."/>
            <person name="Chen A."/>
            <person name="Palaniappan K."/>
            <person name="D'haeseleer P."/>
            <person name="Chain P."/>
            <person name="Bristow J."/>
            <person name="Eisen J.A."/>
            <person name="Markowitz V."/>
            <person name="Hugenholtz P."/>
            <person name="Goker M."/>
            <person name="Pukall R."/>
            <person name="Klenk H.P."/>
            <person name="Kyrpides N.C."/>
        </authorList>
    </citation>
    <scope>NUCLEOTIDE SEQUENCE [LARGE SCALE GENOMIC DNA]</scope>
    <source>
        <strain evidence="2">ATCC 51767 / DSM 10542 / NCFB 3025 / ST-74</strain>
    </source>
</reference>
<sequence length="404" mass="42253">MTEQTPQPQPADEATQPPHLAVAHPAVDGSDDAILQHETRSEVVHLSEARSDLLRRASGDGRRVVLVTDERSSLTYPMHDALVGTGGVWVVREAGGTLRDGTDGRVLASVSAATDRTAPVLTASGTSAGAGSAAVSPVFLRSEPTGDGPDAADVRRRLDAPLGRQLVVSVSVRHQARRTTLLGRTTEILAEQLTGSPVLGWGVREPAIVPWDRTALTAYARGRMPEDARLVVVGDGFVGTIVVRRTNAGLEETTQLLVHAGPSGSDAARAVVDAVPATLGQLSSTLVPLFGLVTTRTGRADLLVPSVLETPVVPLAMLLGPPAVRELGLDLSLLADQHDAQVVGRRRVPGVVVPLGTFDHADWDRLAGVVRTLGADRVLAAVGGEGPRSALDDALGEAQRASRR</sequence>
<proteinExistence type="predicted"/>